<dbReference type="Pfam" id="PF07804">
    <property type="entry name" value="HipA_C"/>
    <property type="match status" value="1"/>
</dbReference>
<proteinExistence type="inferred from homology"/>
<keyword evidence="2" id="KW-0808">Transferase</keyword>
<dbReference type="AlphaFoldDB" id="A0A285TXF3"/>
<dbReference type="GO" id="GO:0005829">
    <property type="term" value="C:cytosol"/>
    <property type="evidence" value="ECO:0007669"/>
    <property type="project" value="TreeGrafter"/>
</dbReference>
<protein>
    <submittedName>
        <fullName evidence="5">Serine/threonine-protein kinase HipA</fullName>
    </submittedName>
</protein>
<evidence type="ECO:0000259" key="4">
    <source>
        <dbReference type="Pfam" id="PF07804"/>
    </source>
</evidence>
<dbReference type="PANTHER" id="PTHR37419:SF8">
    <property type="entry name" value="TOXIN YJJJ"/>
    <property type="match status" value="1"/>
</dbReference>
<evidence type="ECO:0000313" key="6">
    <source>
        <dbReference type="Proteomes" id="UP000219068"/>
    </source>
</evidence>
<dbReference type="InterPro" id="IPR012893">
    <property type="entry name" value="HipA-like_C"/>
</dbReference>
<evidence type="ECO:0000256" key="1">
    <source>
        <dbReference type="ARBA" id="ARBA00010164"/>
    </source>
</evidence>
<name>A0A285TXF3_9PROT</name>
<dbReference type="Proteomes" id="UP000219068">
    <property type="component" value="Unassembled WGS sequence"/>
</dbReference>
<feature type="domain" description="HipA-like C-terminal" evidence="4">
    <location>
        <begin position="183"/>
        <end position="375"/>
    </location>
</feature>
<sequence length="430" mass="48136">MSTISREIDVFLGEGVNPIGILRFATNGRREHSSFVYSDFWLEHKASFAIDPALQLVQGPQFHTGGKGEWSSVFHGVISDTEPDGWGKRVMMRRHARQQRAQSNILAEPLNTLDFLLGVDDVARMGALRFRDENGHFCSTRAEDTGTAPPRVQLDQLIHSSQAIERDEETERDIQYLEGNGTTLGGMRPKSSIQDDEWGLCIGKFPSAGDTKSVTKAEILALKLAAMAGMDVAEGKVVRTEAGNDVAVIRRFDRDDAGRRKLYASAKTMLQVEDDDEHTYTELADVIKQYSPRASEDLCEMWKRMVFNILINNVDDHLRNHAFLYDGQRKWILSPGFDINPFPDKARELKLWVSEDHGPEALVQSAMDVAPLFGLRDRDAATAALVPIVKSLQKWREVGRSQDVGMTNAELGQYENAFEHAELEFASGLV</sequence>
<dbReference type="InterPro" id="IPR052028">
    <property type="entry name" value="HipA_Ser/Thr_kinase"/>
</dbReference>
<dbReference type="PANTHER" id="PTHR37419">
    <property type="entry name" value="SERINE/THREONINE-PROTEIN KINASE TOXIN HIPA"/>
    <property type="match status" value="1"/>
</dbReference>
<reference evidence="5 6" key="1">
    <citation type="submission" date="2017-08" db="EMBL/GenBank/DDBJ databases">
        <authorList>
            <person name="de Groot N.N."/>
        </authorList>
    </citation>
    <scope>NUCLEOTIDE SEQUENCE [LARGE SCALE GENOMIC DNA]</scope>
    <source>
        <strain evidence="5 6">USBA 78</strain>
    </source>
</reference>
<dbReference type="GO" id="GO:0004674">
    <property type="term" value="F:protein serine/threonine kinase activity"/>
    <property type="evidence" value="ECO:0007669"/>
    <property type="project" value="TreeGrafter"/>
</dbReference>
<comment type="similarity">
    <text evidence="1">Belongs to the HipA Ser/Thr kinase family.</text>
</comment>
<organism evidence="5 6">
    <name type="scientific">Thalassospira xiamenensis</name>
    <dbReference type="NCBI Taxonomy" id="220697"/>
    <lineage>
        <taxon>Bacteria</taxon>
        <taxon>Pseudomonadati</taxon>
        <taxon>Pseudomonadota</taxon>
        <taxon>Alphaproteobacteria</taxon>
        <taxon>Rhodospirillales</taxon>
        <taxon>Thalassospiraceae</taxon>
        <taxon>Thalassospira</taxon>
    </lineage>
</organism>
<gene>
    <name evidence="5" type="ORF">SAMN05428964_10933</name>
</gene>
<keyword evidence="3 5" id="KW-0418">Kinase</keyword>
<dbReference type="Gene3D" id="1.10.1070.20">
    <property type="match status" value="1"/>
</dbReference>
<dbReference type="RefSeq" id="WP_097053592.1">
    <property type="nucleotide sequence ID" value="NZ_OBMM01000009.1"/>
</dbReference>
<accession>A0A285TXF3</accession>
<evidence type="ECO:0000313" key="5">
    <source>
        <dbReference type="EMBL" id="SOC30409.1"/>
    </source>
</evidence>
<evidence type="ECO:0000256" key="3">
    <source>
        <dbReference type="ARBA" id="ARBA00022777"/>
    </source>
</evidence>
<dbReference type="EMBL" id="OBMM01000009">
    <property type="protein sequence ID" value="SOC30409.1"/>
    <property type="molecule type" value="Genomic_DNA"/>
</dbReference>
<evidence type="ECO:0000256" key="2">
    <source>
        <dbReference type="ARBA" id="ARBA00022679"/>
    </source>
</evidence>